<evidence type="ECO:0000313" key="5">
    <source>
        <dbReference type="Proteomes" id="UP000243579"/>
    </source>
</evidence>
<dbReference type="OrthoDB" id="79060at2759"/>
<dbReference type="Proteomes" id="UP000243579">
    <property type="component" value="Unassembled WGS sequence"/>
</dbReference>
<name>A0A1V9YHC7_ACHHY</name>
<evidence type="ECO:0000256" key="1">
    <source>
        <dbReference type="SAM" id="MobiDB-lite"/>
    </source>
</evidence>
<evidence type="ECO:0008006" key="6">
    <source>
        <dbReference type="Google" id="ProtNLM"/>
    </source>
</evidence>
<feature type="transmembrane region" description="Helical" evidence="2">
    <location>
        <begin position="172"/>
        <end position="194"/>
    </location>
</feature>
<protein>
    <recommendedName>
        <fullName evidence="6">Secreted protein</fullName>
    </recommendedName>
</protein>
<feature type="region of interest" description="Disordered" evidence="1">
    <location>
        <begin position="247"/>
        <end position="320"/>
    </location>
</feature>
<keyword evidence="3" id="KW-0732">Signal</keyword>
<feature type="signal peptide" evidence="3">
    <location>
        <begin position="1"/>
        <end position="15"/>
    </location>
</feature>
<evidence type="ECO:0000256" key="3">
    <source>
        <dbReference type="SAM" id="SignalP"/>
    </source>
</evidence>
<feature type="compositionally biased region" description="Basic and acidic residues" evidence="1">
    <location>
        <begin position="311"/>
        <end position="320"/>
    </location>
</feature>
<accession>A0A1V9YHC7</accession>
<comment type="caution">
    <text evidence="4">The sequence shown here is derived from an EMBL/GenBank/DDBJ whole genome shotgun (WGS) entry which is preliminary data.</text>
</comment>
<reference evidence="4 5" key="1">
    <citation type="journal article" date="2014" name="Genome Biol. Evol.">
        <title>The secreted proteins of Achlya hypogyna and Thraustotheca clavata identify the ancestral oomycete secretome and reveal gene acquisitions by horizontal gene transfer.</title>
        <authorList>
            <person name="Misner I."/>
            <person name="Blouin N."/>
            <person name="Leonard G."/>
            <person name="Richards T.A."/>
            <person name="Lane C.E."/>
        </authorList>
    </citation>
    <scope>NUCLEOTIDE SEQUENCE [LARGE SCALE GENOMIC DNA]</scope>
    <source>
        <strain evidence="4 5">ATCC 48635</strain>
    </source>
</reference>
<feature type="compositionally biased region" description="Low complexity" evidence="1">
    <location>
        <begin position="258"/>
        <end position="273"/>
    </location>
</feature>
<organism evidence="4 5">
    <name type="scientific">Achlya hypogyna</name>
    <name type="common">Oomycete</name>
    <name type="synonym">Protoachlya hypogyna</name>
    <dbReference type="NCBI Taxonomy" id="1202772"/>
    <lineage>
        <taxon>Eukaryota</taxon>
        <taxon>Sar</taxon>
        <taxon>Stramenopiles</taxon>
        <taxon>Oomycota</taxon>
        <taxon>Saprolegniomycetes</taxon>
        <taxon>Saprolegniales</taxon>
        <taxon>Achlyaceae</taxon>
        <taxon>Achlya</taxon>
    </lineage>
</organism>
<feature type="chain" id="PRO_5013184394" description="Secreted protein" evidence="3">
    <location>
        <begin position="16"/>
        <end position="320"/>
    </location>
</feature>
<evidence type="ECO:0000313" key="4">
    <source>
        <dbReference type="EMBL" id="OQR85111.1"/>
    </source>
</evidence>
<feature type="region of interest" description="Disordered" evidence="1">
    <location>
        <begin position="96"/>
        <end position="169"/>
    </location>
</feature>
<keyword evidence="5" id="KW-1185">Reference proteome</keyword>
<evidence type="ECO:0000256" key="2">
    <source>
        <dbReference type="SAM" id="Phobius"/>
    </source>
</evidence>
<keyword evidence="2" id="KW-1133">Transmembrane helix</keyword>
<proteinExistence type="predicted"/>
<dbReference type="STRING" id="1202772.A0A1V9YHC7"/>
<keyword evidence="2" id="KW-0812">Transmembrane</keyword>
<dbReference type="AlphaFoldDB" id="A0A1V9YHC7"/>
<sequence>MQIVALLAVVAGAAAQTTNLCSSPSCYAGAQFSSGNKLSAAEAIGNLQAPCYQSTPNGVACFAYTTAGSCPNFAGMSDCGGGSVVTKTPLTTTLMPTTSVVTTTPLTTSAPVAPSSRHPATPGGASTTSPGATPATPRSTTGPDGSSSGTSSPNSANNNANMSDSSSSGPGVWPYLVGGGAALLLIGVIVILLVRKSRDGDDDDEVENHIYQSQHRSGKHSIQSVSGTHLSPYDMKHTHAYDVETGYQPTIGYHDPRPAAAYQPSYAPQSPYRAKPAPVAVQANQFQAPPAQHQGAPSTRDMHLLNAHPSPDIDRQSVTF</sequence>
<keyword evidence="2" id="KW-0472">Membrane</keyword>
<gene>
    <name evidence="4" type="ORF">ACHHYP_12270</name>
</gene>
<dbReference type="EMBL" id="JNBR01001815">
    <property type="protein sequence ID" value="OQR85111.1"/>
    <property type="molecule type" value="Genomic_DNA"/>
</dbReference>